<dbReference type="SUPFAM" id="SSF50974">
    <property type="entry name" value="Nitrous oxide reductase, N-terminal domain"/>
    <property type="match status" value="1"/>
</dbReference>
<dbReference type="InterPro" id="IPR048433">
    <property type="entry name" value="YNCE-like_beta-prop"/>
</dbReference>
<name>X0W5Q7_9ZZZZ</name>
<proteinExistence type="predicted"/>
<protein>
    <recommendedName>
        <fullName evidence="2">YNCE-like beta-propeller domain-containing protein</fullName>
    </recommendedName>
</protein>
<feature type="domain" description="YNCE-like beta-propeller" evidence="2">
    <location>
        <begin position="7"/>
        <end position="96"/>
    </location>
</feature>
<comment type="caution">
    <text evidence="3">The sequence shown here is derived from an EMBL/GenBank/DDBJ whole genome shotgun (WGS) entry which is preliminary data.</text>
</comment>
<dbReference type="EMBL" id="BARS01028396">
    <property type="protein sequence ID" value="GAG08001.1"/>
    <property type="molecule type" value="Genomic_DNA"/>
</dbReference>
<dbReference type="PANTHER" id="PTHR47197:SF3">
    <property type="entry name" value="DIHYDRO-HEME D1 DEHYDROGENASE"/>
    <property type="match status" value="1"/>
</dbReference>
<organism evidence="3">
    <name type="scientific">marine sediment metagenome</name>
    <dbReference type="NCBI Taxonomy" id="412755"/>
    <lineage>
        <taxon>unclassified sequences</taxon>
        <taxon>metagenomes</taxon>
        <taxon>ecological metagenomes</taxon>
    </lineage>
</organism>
<reference evidence="3" key="1">
    <citation type="journal article" date="2014" name="Front. Microbiol.">
        <title>High frequency of phylogenetically diverse reductive dehalogenase-homologous genes in deep subseafloor sedimentary metagenomes.</title>
        <authorList>
            <person name="Kawai M."/>
            <person name="Futagami T."/>
            <person name="Toyoda A."/>
            <person name="Takaki Y."/>
            <person name="Nishi S."/>
            <person name="Hori S."/>
            <person name="Arai W."/>
            <person name="Tsubouchi T."/>
            <person name="Morono Y."/>
            <person name="Uchiyama I."/>
            <person name="Ito T."/>
            <person name="Fujiyama A."/>
            <person name="Inagaki F."/>
            <person name="Takami H."/>
        </authorList>
    </citation>
    <scope>NUCLEOTIDE SEQUENCE</scope>
    <source>
        <strain evidence="3">Expedition CK06-06</strain>
    </source>
</reference>
<evidence type="ECO:0000256" key="1">
    <source>
        <dbReference type="ARBA" id="ARBA00022729"/>
    </source>
</evidence>
<dbReference type="NCBIfam" id="TIGR02276">
    <property type="entry name" value="beta_rpt_yvtn"/>
    <property type="match status" value="4"/>
</dbReference>
<evidence type="ECO:0000313" key="3">
    <source>
        <dbReference type="EMBL" id="GAG08001.1"/>
    </source>
</evidence>
<dbReference type="PANTHER" id="PTHR47197">
    <property type="entry name" value="PROTEIN NIRF"/>
    <property type="match status" value="1"/>
</dbReference>
<dbReference type="Pfam" id="PF21783">
    <property type="entry name" value="YNCE"/>
    <property type="match status" value="1"/>
</dbReference>
<dbReference type="InterPro" id="IPR015943">
    <property type="entry name" value="WD40/YVTN_repeat-like_dom_sf"/>
</dbReference>
<evidence type="ECO:0000259" key="2">
    <source>
        <dbReference type="Pfam" id="PF21783"/>
    </source>
</evidence>
<dbReference type="InterPro" id="IPR011045">
    <property type="entry name" value="N2O_reductase_N"/>
</dbReference>
<feature type="non-terminal residue" evidence="3">
    <location>
        <position position="1"/>
    </location>
</feature>
<dbReference type="InterPro" id="IPR051200">
    <property type="entry name" value="Host-pathogen_enzymatic-act"/>
</dbReference>
<sequence>GDWARGLAVLPDGSAVYVANGNDDTVSVIDTGTFTVVDTIAVGGGPIGVVAHPDSSTVYVSNLVGPSVSVIDVATGTVAHTVPVVSQPHGIVIDPDGDFVYVGNQGADSVSVIDTTTNTVVDTIIVGGIGTDFPTALAMHPDGGTLYVSLNMASPVTPLSTVSVVDTATRTQTLQIGGFWSALGLSVHPDGVRLYVVDGDAQTVSVVDTGTNTIVDTIPVGYGPQAFGSFLTPALIFADGFESGDLSVWSASVP</sequence>
<gene>
    <name evidence="3" type="ORF">S01H1_44516</name>
</gene>
<dbReference type="AlphaFoldDB" id="X0W5Q7"/>
<dbReference type="InterPro" id="IPR011964">
    <property type="entry name" value="YVTN_b-propeller_repeat"/>
</dbReference>
<accession>X0W5Q7</accession>
<dbReference type="Gene3D" id="2.130.10.10">
    <property type="entry name" value="YVTN repeat-like/Quinoprotein amine dehydrogenase"/>
    <property type="match status" value="2"/>
</dbReference>
<keyword evidence="1" id="KW-0732">Signal</keyword>